<protein>
    <submittedName>
        <fullName evidence="1">Uncharacterized protein</fullName>
    </submittedName>
</protein>
<gene>
    <name evidence="1" type="ORF">PSON_ATCC_30995.1.T2540018</name>
</gene>
<dbReference type="Proteomes" id="UP000692954">
    <property type="component" value="Unassembled WGS sequence"/>
</dbReference>
<name>A0A8S1RP57_9CILI</name>
<reference evidence="1" key="1">
    <citation type="submission" date="2021-01" db="EMBL/GenBank/DDBJ databases">
        <authorList>
            <consortium name="Genoscope - CEA"/>
            <person name="William W."/>
        </authorList>
    </citation>
    <scope>NUCLEOTIDE SEQUENCE</scope>
</reference>
<sequence>MVGIEKLQKDLWKADQVNRLDKGFQIIWIQKSIIKSQVQWKIKQFQNLKLQRCQIEDLKIKQRTDFIIYQLLETIQYIKEEHDNIKRIQQFIHKYSKSDSIQQNTTFNQFKDQILLIQNNLRIFIHKTLLLFLKEECKWMIVQLIF</sequence>
<organism evidence="1 2">
    <name type="scientific">Paramecium sonneborni</name>
    <dbReference type="NCBI Taxonomy" id="65129"/>
    <lineage>
        <taxon>Eukaryota</taxon>
        <taxon>Sar</taxon>
        <taxon>Alveolata</taxon>
        <taxon>Ciliophora</taxon>
        <taxon>Intramacronucleata</taxon>
        <taxon>Oligohymenophorea</taxon>
        <taxon>Peniculida</taxon>
        <taxon>Parameciidae</taxon>
        <taxon>Paramecium</taxon>
    </lineage>
</organism>
<proteinExistence type="predicted"/>
<accession>A0A8S1RP57</accession>
<dbReference type="EMBL" id="CAJJDN010000254">
    <property type="protein sequence ID" value="CAD8129988.1"/>
    <property type="molecule type" value="Genomic_DNA"/>
</dbReference>
<keyword evidence="2" id="KW-1185">Reference proteome</keyword>
<evidence type="ECO:0000313" key="2">
    <source>
        <dbReference type="Proteomes" id="UP000692954"/>
    </source>
</evidence>
<dbReference type="AlphaFoldDB" id="A0A8S1RP57"/>
<evidence type="ECO:0000313" key="1">
    <source>
        <dbReference type="EMBL" id="CAD8129988.1"/>
    </source>
</evidence>
<comment type="caution">
    <text evidence="1">The sequence shown here is derived from an EMBL/GenBank/DDBJ whole genome shotgun (WGS) entry which is preliminary data.</text>
</comment>